<evidence type="ECO:0000313" key="10">
    <source>
        <dbReference type="Proteomes" id="UP000463388"/>
    </source>
</evidence>
<gene>
    <name evidence="9" type="ORF">GKZ27_01945</name>
</gene>
<proteinExistence type="predicted"/>
<dbReference type="GO" id="GO:0005886">
    <property type="term" value="C:plasma membrane"/>
    <property type="evidence" value="ECO:0007669"/>
    <property type="project" value="UniProtKB-SubCell"/>
</dbReference>
<dbReference type="SFLD" id="SFLDS00003">
    <property type="entry name" value="Haloacid_Dehalogenase"/>
    <property type="match status" value="1"/>
</dbReference>
<reference evidence="9 10" key="1">
    <citation type="submission" date="2019-12" db="EMBL/GenBank/DDBJ databases">
        <title>Microbes associate with the intestines of laboratory mice.</title>
        <authorList>
            <person name="Navarre W."/>
            <person name="Wong E."/>
        </authorList>
    </citation>
    <scope>NUCLEOTIDE SEQUENCE [LARGE SCALE GENOMIC DNA]</scope>
    <source>
        <strain evidence="9 10">NM66_B29</strain>
    </source>
</reference>
<feature type="transmembrane region" description="Helical" evidence="7">
    <location>
        <begin position="785"/>
        <end position="807"/>
    </location>
</feature>
<evidence type="ECO:0000256" key="7">
    <source>
        <dbReference type="SAM" id="Phobius"/>
    </source>
</evidence>
<feature type="compositionally biased region" description="Low complexity" evidence="6">
    <location>
        <begin position="391"/>
        <end position="415"/>
    </location>
</feature>
<evidence type="ECO:0000256" key="2">
    <source>
        <dbReference type="ARBA" id="ARBA00022692"/>
    </source>
</evidence>
<dbReference type="Gene3D" id="3.40.50.1000">
    <property type="entry name" value="HAD superfamily/HAD-like"/>
    <property type="match status" value="1"/>
</dbReference>
<dbReference type="InterPro" id="IPR036412">
    <property type="entry name" value="HAD-like_sf"/>
</dbReference>
<feature type="transmembrane region" description="Helical" evidence="7">
    <location>
        <begin position="120"/>
        <end position="138"/>
    </location>
</feature>
<dbReference type="GO" id="GO:0005524">
    <property type="term" value="F:ATP binding"/>
    <property type="evidence" value="ECO:0007669"/>
    <property type="project" value="InterPro"/>
</dbReference>
<dbReference type="Gene3D" id="3.40.1110.10">
    <property type="entry name" value="Calcium-transporting ATPase, cytoplasmic domain N"/>
    <property type="match status" value="1"/>
</dbReference>
<dbReference type="SFLD" id="SFLDG00002">
    <property type="entry name" value="C1.7:_P-type_atpase_like"/>
    <property type="match status" value="1"/>
</dbReference>
<dbReference type="SUPFAM" id="SSF81653">
    <property type="entry name" value="Calcium ATPase, transduction domain A"/>
    <property type="match status" value="1"/>
</dbReference>
<keyword evidence="3" id="KW-1278">Translocase</keyword>
<dbReference type="InterPro" id="IPR044492">
    <property type="entry name" value="P_typ_ATPase_HD_dom"/>
</dbReference>
<name>A0A6N8JMG0_9ACTN</name>
<comment type="subcellular location">
    <subcellularLocation>
        <location evidence="1">Cell membrane</location>
        <topology evidence="1">Multi-pass membrane protein</topology>
    </subcellularLocation>
</comment>
<dbReference type="Pfam" id="PF00702">
    <property type="entry name" value="Hydrolase"/>
    <property type="match status" value="1"/>
</dbReference>
<comment type="caution">
    <text evidence="9">The sequence shown here is derived from an EMBL/GenBank/DDBJ whole genome shotgun (WGS) entry which is preliminary data.</text>
</comment>
<dbReference type="SUPFAM" id="SSF56784">
    <property type="entry name" value="HAD-like"/>
    <property type="match status" value="1"/>
</dbReference>
<feature type="transmembrane region" description="Helical" evidence="7">
    <location>
        <begin position="847"/>
        <end position="867"/>
    </location>
</feature>
<dbReference type="Pfam" id="PF00122">
    <property type="entry name" value="E1-E2_ATPase"/>
    <property type="match status" value="1"/>
</dbReference>
<feature type="region of interest" description="Disordered" evidence="6">
    <location>
        <begin position="1"/>
        <end position="61"/>
    </location>
</feature>
<dbReference type="GO" id="GO:0016887">
    <property type="term" value="F:ATP hydrolysis activity"/>
    <property type="evidence" value="ECO:0007669"/>
    <property type="project" value="InterPro"/>
</dbReference>
<keyword evidence="2 7" id="KW-0812">Transmembrane</keyword>
<evidence type="ECO:0000256" key="6">
    <source>
        <dbReference type="SAM" id="MobiDB-lite"/>
    </source>
</evidence>
<evidence type="ECO:0000256" key="4">
    <source>
        <dbReference type="ARBA" id="ARBA00022989"/>
    </source>
</evidence>
<dbReference type="NCBIfam" id="TIGR01494">
    <property type="entry name" value="ATPase_P-type"/>
    <property type="match status" value="2"/>
</dbReference>
<dbReference type="PRINTS" id="PR00119">
    <property type="entry name" value="CATATPASE"/>
</dbReference>
<keyword evidence="10" id="KW-1185">Reference proteome</keyword>
<dbReference type="InterPro" id="IPR059000">
    <property type="entry name" value="ATPase_P-type_domA"/>
</dbReference>
<dbReference type="InterPro" id="IPR023299">
    <property type="entry name" value="ATPase_P-typ_cyto_dom_N"/>
</dbReference>
<dbReference type="SUPFAM" id="SSF81665">
    <property type="entry name" value="Calcium ATPase, transmembrane domain M"/>
    <property type="match status" value="1"/>
</dbReference>
<keyword evidence="5 7" id="KW-0472">Membrane</keyword>
<dbReference type="PROSITE" id="PS00154">
    <property type="entry name" value="ATPASE_E1_E2"/>
    <property type="match status" value="1"/>
</dbReference>
<feature type="transmembrane region" description="Helical" evidence="7">
    <location>
        <begin position="690"/>
        <end position="712"/>
    </location>
</feature>
<feature type="region of interest" description="Disordered" evidence="6">
    <location>
        <begin position="378"/>
        <end position="415"/>
    </location>
</feature>
<dbReference type="RefSeq" id="WP_160344668.1">
    <property type="nucleotide sequence ID" value="NZ_WSRR01000003.1"/>
</dbReference>
<accession>A0A6N8JMG0</accession>
<feature type="transmembrane region" description="Helical" evidence="7">
    <location>
        <begin position="814"/>
        <end position="835"/>
    </location>
</feature>
<organism evidence="9 10">
    <name type="scientific">Adlercreutzia mucosicola</name>
    <dbReference type="NCBI Taxonomy" id="580026"/>
    <lineage>
        <taxon>Bacteria</taxon>
        <taxon>Bacillati</taxon>
        <taxon>Actinomycetota</taxon>
        <taxon>Coriobacteriia</taxon>
        <taxon>Eggerthellales</taxon>
        <taxon>Eggerthellaceae</taxon>
        <taxon>Adlercreutzia</taxon>
    </lineage>
</organism>
<feature type="transmembrane region" description="Helical" evidence="7">
    <location>
        <begin position="758"/>
        <end position="779"/>
    </location>
</feature>
<protein>
    <submittedName>
        <fullName evidence="9">HAD-IC family P-type ATPase</fullName>
    </submittedName>
</protein>
<dbReference type="InterPro" id="IPR008250">
    <property type="entry name" value="ATPase_P-typ_transduc_dom_A_sf"/>
</dbReference>
<dbReference type="PANTHER" id="PTHR42861">
    <property type="entry name" value="CALCIUM-TRANSPORTING ATPASE"/>
    <property type="match status" value="1"/>
</dbReference>
<evidence type="ECO:0000259" key="8">
    <source>
        <dbReference type="Pfam" id="PF00122"/>
    </source>
</evidence>
<dbReference type="InterPro" id="IPR023214">
    <property type="entry name" value="HAD_sf"/>
</dbReference>
<keyword evidence="4 7" id="KW-1133">Transmembrane helix</keyword>
<feature type="transmembrane region" description="Helical" evidence="7">
    <location>
        <begin position="718"/>
        <end position="738"/>
    </location>
</feature>
<dbReference type="InterPro" id="IPR001757">
    <property type="entry name" value="P_typ_ATPase"/>
</dbReference>
<dbReference type="AlphaFoldDB" id="A0A6N8JMG0"/>
<dbReference type="InterPro" id="IPR018303">
    <property type="entry name" value="ATPase_P-typ_P_site"/>
</dbReference>
<dbReference type="Proteomes" id="UP000463388">
    <property type="component" value="Unassembled WGS sequence"/>
</dbReference>
<dbReference type="OrthoDB" id="9814270at2"/>
<dbReference type="InterPro" id="IPR023298">
    <property type="entry name" value="ATPase_P-typ_TM_dom_sf"/>
</dbReference>
<feature type="transmembrane region" description="Helical" evidence="7">
    <location>
        <begin position="303"/>
        <end position="325"/>
    </location>
</feature>
<evidence type="ECO:0000256" key="5">
    <source>
        <dbReference type="ARBA" id="ARBA00023136"/>
    </source>
</evidence>
<dbReference type="EMBL" id="WSRR01000003">
    <property type="protein sequence ID" value="MVX60234.1"/>
    <property type="molecule type" value="Genomic_DNA"/>
</dbReference>
<dbReference type="Gene3D" id="1.20.1110.10">
    <property type="entry name" value="Calcium-transporting ATPase, transmembrane domain"/>
    <property type="match status" value="1"/>
</dbReference>
<feature type="transmembrane region" description="Helical" evidence="7">
    <location>
        <begin position="96"/>
        <end position="114"/>
    </location>
</feature>
<feature type="transmembrane region" description="Helical" evidence="7">
    <location>
        <begin position="266"/>
        <end position="283"/>
    </location>
</feature>
<evidence type="ECO:0000256" key="3">
    <source>
        <dbReference type="ARBA" id="ARBA00022967"/>
    </source>
</evidence>
<evidence type="ECO:0000256" key="1">
    <source>
        <dbReference type="ARBA" id="ARBA00004651"/>
    </source>
</evidence>
<feature type="domain" description="P-type ATPase A" evidence="8">
    <location>
        <begin position="152"/>
        <end position="248"/>
    </location>
</feature>
<evidence type="ECO:0000313" key="9">
    <source>
        <dbReference type="EMBL" id="MVX60234.1"/>
    </source>
</evidence>
<feature type="compositionally biased region" description="Low complexity" evidence="6">
    <location>
        <begin position="12"/>
        <end position="41"/>
    </location>
</feature>
<sequence length="886" mass="92727">MATEPLATRPDTNPASTDPASAASAEATTASAAATATNAPTGPCKAAPGPSTGPSHDSPLRGLTSAEAQARVAEGLSNADTGVKTRSIGRIVRENLCTLFNFVNVVLAVLVALTGSYKNMLFMLVIVINAIIGIVQEIRSKRMTDRLAIVVASKASVLRDGTFRTMALADIVRDDIIRLGRGDQVPADCRVVEGGCKADESLLTGESKLVPKAIGDELLSGSFISAGSVLAQVVRVGAESYAARITAEAKQHKAVNSEIMTSVNGIIKYVSIVIFPLGALLFARQFLGQHIPWDAATLSTVSALVGMIPEGLILLTSTVLAVAVIRLSRRQVLVQQLYCIETLARVDVLCLDKTGTITTGKMEVAKVAVVEDLANGEGPHITGEGAEQGKAAGSSATSSSAAPDAAPTAAPGSDPAAHLSRVLASLAASDRDPNDTAQAIQAYFADTTDLLAPARVIPFSSETKFSGAVFQDGRAYVMGAAQFVLADAPSILERIRPQLETLTADNRVLLVAEVDDFAADGAVEGAPAPLGFVCIRDQIRPTAAQTIGYFIEQGVTLKVISGDDPRTVAGIAGKVGIPHADQYVDATTLATDEAIAEAIGRYSVFGRVRPEQKKAFVQALQQQGHTVAMTGDGVNDVLALKASDCSVAMAAGSDAARNVAQLVLVDNDFASMPHVVAEGRRSINNLQRSASLFLVKTLLSTGAATLFVFLPWQYPFEPIQMTLISAFTIGLPSFVLALEPNHDLVRGHFLRNCITRSIPGAICGLASIVALCAIGYGAIGLAYDQVSTLCVLTVAFIGVLLILRLCIPFNPLRIALLVVAVAGTALGVVLFPHLFDIAPFTGPMTMLFIPTLAIDAVAFQLLYRALVPQVAAGPTRRPCSIPRNTP</sequence>
<dbReference type="SFLD" id="SFLDF00027">
    <property type="entry name" value="p-type_atpase"/>
    <property type="match status" value="1"/>
</dbReference>
<dbReference type="Gene3D" id="2.70.150.10">
    <property type="entry name" value="Calcium-transporting ATPase, cytoplasmic transduction domain A"/>
    <property type="match status" value="1"/>
</dbReference>